<evidence type="ECO:0000256" key="5">
    <source>
        <dbReference type="ARBA" id="ARBA00022898"/>
    </source>
</evidence>
<dbReference type="Pfam" id="PF00155">
    <property type="entry name" value="Aminotran_1_2"/>
    <property type="match status" value="1"/>
</dbReference>
<keyword evidence="11" id="KW-1185">Reference proteome</keyword>
<evidence type="ECO:0000313" key="10">
    <source>
        <dbReference type="EMBL" id="MBV7272116.1"/>
    </source>
</evidence>
<keyword evidence="6" id="KW-0805">Transcription regulation</keyword>
<sequence length="449" mass="52499">MVYKYKAAADLIKENIFSRNYKPGEKLPSIQRLSEKLNYSAETIVKAYKQLEEQHLIYSVPKSGYYVMKNGDEIDEKERVIDMLNVYLPDKINPYKDFYHCMDKAISIYENKLFEYSSPKGMPELINVLTKHLMNFQIFTKTENIFITNGAQQALYILGAMPFPEGRAKVLVEQPTYSVMLRILENAKTPVIGIKRTHEGVDLDELEEIFKKGDIKFFYIMPRYQNPTGFCYDNIQKKEIVKLAEKYDVYIVEDDYLADLELDKRLDSIYTIGNKERIIYIKSFSKTLLPGLRLGMAILPKELHKKFIDFKHSIDLNTPILTQGALEVYLKSSMYKFHIKRTKKFYKNKMELLKNLCNKELSDKITWYIPETGLYAYMETKKVSSETLEKILLNSKVLVSSTRNCYIEGFRHTEGIRLCVCNASDEDIRKAVNIILRGRKRDQKKFSVD</sequence>
<evidence type="ECO:0000256" key="2">
    <source>
        <dbReference type="ARBA" id="ARBA00015123"/>
    </source>
</evidence>
<dbReference type="RefSeq" id="WP_218319147.1">
    <property type="nucleotide sequence ID" value="NZ_JAEEGC010000018.1"/>
</dbReference>
<evidence type="ECO:0000256" key="8">
    <source>
        <dbReference type="ARBA" id="ARBA00023163"/>
    </source>
</evidence>
<dbReference type="SMART" id="SM00345">
    <property type="entry name" value="HTH_GNTR"/>
    <property type="match status" value="1"/>
</dbReference>
<comment type="caution">
    <text evidence="10">The sequence shown here is derived from an EMBL/GenBank/DDBJ whole genome shotgun (WGS) entry which is preliminary data.</text>
</comment>
<evidence type="ECO:0000313" key="11">
    <source>
        <dbReference type="Proteomes" id="UP000694308"/>
    </source>
</evidence>
<dbReference type="PANTHER" id="PTHR42790">
    <property type="entry name" value="AMINOTRANSFERASE"/>
    <property type="match status" value="1"/>
</dbReference>
<keyword evidence="3 10" id="KW-0032">Aminotransferase</keyword>
<dbReference type="PANTHER" id="PTHR42790:SF6">
    <property type="entry name" value="GNTR-FAMILY TRANSCRIPTIONAL REGULATOR"/>
    <property type="match status" value="1"/>
</dbReference>
<evidence type="ECO:0000259" key="9">
    <source>
        <dbReference type="PROSITE" id="PS50949"/>
    </source>
</evidence>
<keyword evidence="8" id="KW-0804">Transcription</keyword>
<keyword evidence="5" id="KW-0663">Pyridoxal phosphate</keyword>
<gene>
    <name evidence="10" type="ORF">I6U48_04185</name>
</gene>
<accession>A0A949TUH1</accession>
<evidence type="ECO:0000256" key="4">
    <source>
        <dbReference type="ARBA" id="ARBA00022679"/>
    </source>
</evidence>
<proteinExistence type="predicted"/>
<dbReference type="InterPro" id="IPR000524">
    <property type="entry name" value="Tscrpt_reg_HTH_GntR"/>
</dbReference>
<evidence type="ECO:0000256" key="3">
    <source>
        <dbReference type="ARBA" id="ARBA00022576"/>
    </source>
</evidence>
<keyword evidence="7" id="KW-0238">DNA-binding</keyword>
<evidence type="ECO:0000256" key="1">
    <source>
        <dbReference type="ARBA" id="ARBA00001933"/>
    </source>
</evidence>
<evidence type="ECO:0000256" key="6">
    <source>
        <dbReference type="ARBA" id="ARBA00023015"/>
    </source>
</evidence>
<dbReference type="GO" id="GO:0008483">
    <property type="term" value="F:transaminase activity"/>
    <property type="evidence" value="ECO:0007669"/>
    <property type="project" value="UniProtKB-KW"/>
</dbReference>
<dbReference type="GO" id="GO:0003677">
    <property type="term" value="F:DNA binding"/>
    <property type="evidence" value="ECO:0007669"/>
    <property type="project" value="UniProtKB-KW"/>
</dbReference>
<feature type="domain" description="HTH gntR-type" evidence="9">
    <location>
        <begin position="2"/>
        <end position="70"/>
    </location>
</feature>
<dbReference type="GO" id="GO:0030170">
    <property type="term" value="F:pyridoxal phosphate binding"/>
    <property type="evidence" value="ECO:0007669"/>
    <property type="project" value="InterPro"/>
</dbReference>
<protein>
    <recommendedName>
        <fullName evidence="2">HTH-type transcriptional regulator NorG</fullName>
    </recommendedName>
</protein>
<evidence type="ECO:0000256" key="7">
    <source>
        <dbReference type="ARBA" id="ARBA00023125"/>
    </source>
</evidence>
<dbReference type="CDD" id="cd07377">
    <property type="entry name" value="WHTH_GntR"/>
    <property type="match status" value="1"/>
</dbReference>
<comment type="cofactor">
    <cofactor evidence="1">
        <name>pyridoxal 5'-phosphate</name>
        <dbReference type="ChEBI" id="CHEBI:597326"/>
    </cofactor>
</comment>
<dbReference type="GO" id="GO:1901605">
    <property type="term" value="P:alpha-amino acid metabolic process"/>
    <property type="evidence" value="ECO:0007669"/>
    <property type="project" value="TreeGrafter"/>
</dbReference>
<keyword evidence="4" id="KW-0808">Transferase</keyword>
<dbReference type="InterPro" id="IPR050859">
    <property type="entry name" value="Class-I_PLP-dep_aminotransf"/>
</dbReference>
<dbReference type="PROSITE" id="PS50949">
    <property type="entry name" value="HTH_GNTR"/>
    <property type="match status" value="1"/>
</dbReference>
<dbReference type="CDD" id="cd00609">
    <property type="entry name" value="AAT_like"/>
    <property type="match status" value="1"/>
</dbReference>
<organism evidence="10 11">
    <name type="scientific">Clostridium thailandense</name>
    <dbReference type="NCBI Taxonomy" id="2794346"/>
    <lineage>
        <taxon>Bacteria</taxon>
        <taxon>Bacillati</taxon>
        <taxon>Bacillota</taxon>
        <taxon>Clostridia</taxon>
        <taxon>Eubacteriales</taxon>
        <taxon>Clostridiaceae</taxon>
        <taxon>Clostridium</taxon>
    </lineage>
</organism>
<reference evidence="10" key="1">
    <citation type="submission" date="2020-12" db="EMBL/GenBank/DDBJ databases">
        <title>Clostridium thailandense sp. nov., a novel acetogenic bacterium isolated from peat land soil in Thailand.</title>
        <authorList>
            <person name="Chaikitkaew S."/>
            <person name="Birkeland N.K."/>
        </authorList>
    </citation>
    <scope>NUCLEOTIDE SEQUENCE</scope>
    <source>
        <strain evidence="10">PL3</strain>
    </source>
</reference>
<dbReference type="AlphaFoldDB" id="A0A949TUH1"/>
<dbReference type="EMBL" id="JAEEGC010000018">
    <property type="protein sequence ID" value="MBV7272116.1"/>
    <property type="molecule type" value="Genomic_DNA"/>
</dbReference>
<dbReference type="Pfam" id="PF00392">
    <property type="entry name" value="GntR"/>
    <property type="match status" value="1"/>
</dbReference>
<dbReference type="InterPro" id="IPR004839">
    <property type="entry name" value="Aminotransferase_I/II_large"/>
</dbReference>
<name>A0A949TUH1_9CLOT</name>
<dbReference type="GO" id="GO:0003700">
    <property type="term" value="F:DNA-binding transcription factor activity"/>
    <property type="evidence" value="ECO:0007669"/>
    <property type="project" value="InterPro"/>
</dbReference>
<dbReference type="Proteomes" id="UP000694308">
    <property type="component" value="Unassembled WGS sequence"/>
</dbReference>